<sequence>MNYHFIQKGSIHVEAWAVLFYIAYLSRDILLLITIILIGAGWTFIKHVLSKKLKKLFLIVIPLQILSNIAWIIVEESEEGNSQYTTWKQIFVLIDLLCSVAILFPVFWSISHLQQATMADGKADSSLTKLKLFKHFYKMVVCYIYFTRIFVFIIQMTVLFKYEWMKELFREIVTIFFFVVTGYKFQPTTDNAGAL</sequence>
<dbReference type="InterPro" id="IPR009637">
    <property type="entry name" value="GPR107/GPR108-like"/>
</dbReference>
<dbReference type="EMBL" id="JAIWYP010000007">
    <property type="protein sequence ID" value="KAH3801787.1"/>
    <property type="molecule type" value="Genomic_DNA"/>
</dbReference>
<dbReference type="PANTHER" id="PTHR21229">
    <property type="entry name" value="LUNG SEVEN TRANSMEMBRANE RECEPTOR"/>
    <property type="match status" value="1"/>
</dbReference>
<dbReference type="Proteomes" id="UP000828390">
    <property type="component" value="Unassembled WGS sequence"/>
</dbReference>
<keyword evidence="3" id="KW-0732">Signal</keyword>
<gene>
    <name evidence="8" type="ORF">DPMN_155449</name>
</gene>
<evidence type="ECO:0000256" key="6">
    <source>
        <dbReference type="SAM" id="Phobius"/>
    </source>
</evidence>
<feature type="transmembrane region" description="Helical" evidence="6">
    <location>
        <begin position="20"/>
        <end position="44"/>
    </location>
</feature>
<dbReference type="AlphaFoldDB" id="A0A9D4JBD7"/>
<evidence type="ECO:0000313" key="8">
    <source>
        <dbReference type="EMBL" id="KAH3801787.1"/>
    </source>
</evidence>
<evidence type="ECO:0000259" key="7">
    <source>
        <dbReference type="Pfam" id="PF06814"/>
    </source>
</evidence>
<protein>
    <recommendedName>
        <fullName evidence="7">GOST seven transmembrane domain-containing protein</fullName>
    </recommendedName>
</protein>
<reference evidence="8" key="1">
    <citation type="journal article" date="2019" name="bioRxiv">
        <title>The Genome of the Zebra Mussel, Dreissena polymorpha: A Resource for Invasive Species Research.</title>
        <authorList>
            <person name="McCartney M.A."/>
            <person name="Auch B."/>
            <person name="Kono T."/>
            <person name="Mallez S."/>
            <person name="Zhang Y."/>
            <person name="Obille A."/>
            <person name="Becker A."/>
            <person name="Abrahante J.E."/>
            <person name="Garbe J."/>
            <person name="Badalamenti J.P."/>
            <person name="Herman A."/>
            <person name="Mangelson H."/>
            <person name="Liachko I."/>
            <person name="Sullivan S."/>
            <person name="Sone E.D."/>
            <person name="Koren S."/>
            <person name="Silverstein K.A.T."/>
            <person name="Beckman K.B."/>
            <person name="Gohl D.M."/>
        </authorList>
    </citation>
    <scope>NUCLEOTIDE SEQUENCE</scope>
    <source>
        <strain evidence="8">Duluth1</strain>
        <tissue evidence="8">Whole animal</tissue>
    </source>
</reference>
<keyword evidence="2 6" id="KW-0812">Transmembrane</keyword>
<evidence type="ECO:0000256" key="1">
    <source>
        <dbReference type="ARBA" id="ARBA00004141"/>
    </source>
</evidence>
<comment type="subcellular location">
    <subcellularLocation>
        <location evidence="1">Membrane</location>
        <topology evidence="1">Multi-pass membrane protein</topology>
    </subcellularLocation>
</comment>
<keyword evidence="9" id="KW-1185">Reference proteome</keyword>
<dbReference type="Pfam" id="PF06814">
    <property type="entry name" value="GOST_TM"/>
    <property type="match status" value="1"/>
</dbReference>
<feature type="domain" description="GOST seven transmembrane" evidence="7">
    <location>
        <begin position="1"/>
        <end position="191"/>
    </location>
</feature>
<dbReference type="GO" id="GO:0016020">
    <property type="term" value="C:membrane"/>
    <property type="evidence" value="ECO:0007669"/>
    <property type="project" value="UniProtKB-SubCell"/>
</dbReference>
<evidence type="ECO:0000256" key="4">
    <source>
        <dbReference type="ARBA" id="ARBA00022989"/>
    </source>
</evidence>
<feature type="transmembrane region" description="Helical" evidence="6">
    <location>
        <begin position="140"/>
        <end position="162"/>
    </location>
</feature>
<comment type="caution">
    <text evidence="8">The sequence shown here is derived from an EMBL/GenBank/DDBJ whole genome shotgun (WGS) entry which is preliminary data.</text>
</comment>
<name>A0A9D4JBD7_DREPO</name>
<dbReference type="InterPro" id="IPR053937">
    <property type="entry name" value="GOST_TM"/>
</dbReference>
<accession>A0A9D4JBD7</accession>
<evidence type="ECO:0000256" key="2">
    <source>
        <dbReference type="ARBA" id="ARBA00022692"/>
    </source>
</evidence>
<dbReference type="PANTHER" id="PTHR21229:SF2">
    <property type="entry name" value="RE59932P"/>
    <property type="match status" value="1"/>
</dbReference>
<proteinExistence type="predicted"/>
<feature type="transmembrane region" description="Helical" evidence="6">
    <location>
        <begin position="56"/>
        <end position="74"/>
    </location>
</feature>
<reference evidence="8" key="2">
    <citation type="submission" date="2020-11" db="EMBL/GenBank/DDBJ databases">
        <authorList>
            <person name="McCartney M.A."/>
            <person name="Auch B."/>
            <person name="Kono T."/>
            <person name="Mallez S."/>
            <person name="Becker A."/>
            <person name="Gohl D.M."/>
            <person name="Silverstein K.A.T."/>
            <person name="Koren S."/>
            <person name="Bechman K.B."/>
            <person name="Herman A."/>
            <person name="Abrahante J.E."/>
            <person name="Garbe J."/>
        </authorList>
    </citation>
    <scope>NUCLEOTIDE SEQUENCE</scope>
    <source>
        <strain evidence="8">Duluth1</strain>
        <tissue evidence="8">Whole animal</tissue>
    </source>
</reference>
<dbReference type="GO" id="GO:0005794">
    <property type="term" value="C:Golgi apparatus"/>
    <property type="evidence" value="ECO:0007669"/>
    <property type="project" value="TreeGrafter"/>
</dbReference>
<evidence type="ECO:0000256" key="3">
    <source>
        <dbReference type="ARBA" id="ARBA00022729"/>
    </source>
</evidence>
<evidence type="ECO:0000256" key="5">
    <source>
        <dbReference type="ARBA" id="ARBA00023136"/>
    </source>
</evidence>
<keyword evidence="5 6" id="KW-0472">Membrane</keyword>
<feature type="transmembrane region" description="Helical" evidence="6">
    <location>
        <begin position="86"/>
        <end position="108"/>
    </location>
</feature>
<keyword evidence="4 6" id="KW-1133">Transmembrane helix</keyword>
<organism evidence="8 9">
    <name type="scientific">Dreissena polymorpha</name>
    <name type="common">Zebra mussel</name>
    <name type="synonym">Mytilus polymorpha</name>
    <dbReference type="NCBI Taxonomy" id="45954"/>
    <lineage>
        <taxon>Eukaryota</taxon>
        <taxon>Metazoa</taxon>
        <taxon>Spiralia</taxon>
        <taxon>Lophotrochozoa</taxon>
        <taxon>Mollusca</taxon>
        <taxon>Bivalvia</taxon>
        <taxon>Autobranchia</taxon>
        <taxon>Heteroconchia</taxon>
        <taxon>Euheterodonta</taxon>
        <taxon>Imparidentia</taxon>
        <taxon>Neoheterodontei</taxon>
        <taxon>Myida</taxon>
        <taxon>Dreissenoidea</taxon>
        <taxon>Dreissenidae</taxon>
        <taxon>Dreissena</taxon>
    </lineage>
</organism>
<evidence type="ECO:0000313" key="9">
    <source>
        <dbReference type="Proteomes" id="UP000828390"/>
    </source>
</evidence>